<feature type="transmembrane region" description="Helical" evidence="1">
    <location>
        <begin position="94"/>
        <end position="114"/>
    </location>
</feature>
<sequence length="178" mass="20115">MKRISVAHRFKDRALVASLVRGIAFALITLLFTTVAFFKGFLWCIYIGFSLTMALGAKKCEYRNYVCSLLAGYVWSLAYVFFPSFMEKTFHIPSFAAMTVSELILTFLLLFVHLKFLRNTWLNKIPMVFAGITTVFIGGIDHIALSGLSTFMGISMAVLTEIIIVFLTVINKEKQVEQ</sequence>
<organism evidence="2 3">
    <name type="scientific">Brotocaccenecus cirricatena</name>
    <dbReference type="NCBI Taxonomy" id="3064195"/>
    <lineage>
        <taxon>Bacteria</taxon>
        <taxon>Bacillati</taxon>
        <taxon>Bacillota</taxon>
        <taxon>Clostridia</taxon>
        <taxon>Eubacteriales</taxon>
        <taxon>Oscillospiraceae</taxon>
        <taxon>Brotocaccenecus</taxon>
    </lineage>
</organism>
<feature type="transmembrane region" description="Helical" evidence="1">
    <location>
        <begin position="126"/>
        <end position="145"/>
    </location>
</feature>
<dbReference type="EMBL" id="JAJEPW010000018">
    <property type="protein sequence ID" value="MCC2129412.1"/>
    <property type="molecule type" value="Genomic_DNA"/>
</dbReference>
<dbReference type="Proteomes" id="UP001199319">
    <property type="component" value="Unassembled WGS sequence"/>
</dbReference>
<keyword evidence="1" id="KW-1133">Transmembrane helix</keyword>
<evidence type="ECO:0000313" key="3">
    <source>
        <dbReference type="Proteomes" id="UP001199319"/>
    </source>
</evidence>
<accession>A0AAE3DDW9</accession>
<keyword evidence="1" id="KW-0472">Membrane</keyword>
<evidence type="ECO:0000313" key="2">
    <source>
        <dbReference type="EMBL" id="MCC2129412.1"/>
    </source>
</evidence>
<evidence type="ECO:0000256" key="1">
    <source>
        <dbReference type="SAM" id="Phobius"/>
    </source>
</evidence>
<name>A0AAE3DDW9_9FIRM</name>
<reference evidence="2" key="1">
    <citation type="submission" date="2021-10" db="EMBL/GenBank/DDBJ databases">
        <title>Anaerobic single-cell dispensing facilitates the cultivation of human gut bacteria.</title>
        <authorList>
            <person name="Afrizal A."/>
        </authorList>
    </citation>
    <scope>NUCLEOTIDE SEQUENCE</scope>
    <source>
        <strain evidence="2">CLA-AA-H272</strain>
    </source>
</reference>
<dbReference type="AlphaFoldDB" id="A0AAE3DDW9"/>
<protein>
    <submittedName>
        <fullName evidence="2">DUF1097 family protein</fullName>
    </submittedName>
</protein>
<feature type="transmembrane region" description="Helical" evidence="1">
    <location>
        <begin position="40"/>
        <end position="57"/>
    </location>
</feature>
<feature type="transmembrane region" description="Helical" evidence="1">
    <location>
        <begin position="12"/>
        <end position="34"/>
    </location>
</feature>
<feature type="transmembrane region" description="Helical" evidence="1">
    <location>
        <begin position="151"/>
        <end position="170"/>
    </location>
</feature>
<proteinExistence type="predicted"/>
<feature type="transmembrane region" description="Helical" evidence="1">
    <location>
        <begin position="64"/>
        <end position="82"/>
    </location>
</feature>
<gene>
    <name evidence="2" type="ORF">LKD37_07780</name>
</gene>
<keyword evidence="3" id="KW-1185">Reference proteome</keyword>
<keyword evidence="1" id="KW-0812">Transmembrane</keyword>
<comment type="caution">
    <text evidence="2">The sequence shown here is derived from an EMBL/GenBank/DDBJ whole genome shotgun (WGS) entry which is preliminary data.</text>
</comment>
<dbReference type="RefSeq" id="WP_302928690.1">
    <property type="nucleotide sequence ID" value="NZ_JAJEPW010000018.1"/>
</dbReference>